<accession>A0A2I8EWW6</accession>
<dbReference type="InterPro" id="IPR019501">
    <property type="entry name" value="Peptidase_M30_hyicolysin"/>
</dbReference>
<dbReference type="AlphaFoldDB" id="A0A2I8EWW6"/>
<evidence type="ECO:0000313" key="1">
    <source>
        <dbReference type="EMBL" id="AUT63892.1"/>
    </source>
</evidence>
<dbReference type="RefSeq" id="WP_103254603.1">
    <property type="nucleotide sequence ID" value="NZ_CP026112.1"/>
</dbReference>
<dbReference type="Proteomes" id="UP000243502">
    <property type="component" value="Chromosome 2"/>
</dbReference>
<dbReference type="EMBL" id="CP026112">
    <property type="protein sequence ID" value="AUT63892.1"/>
    <property type="molecule type" value="Genomic_DNA"/>
</dbReference>
<protein>
    <submittedName>
        <fullName evidence="1">Uncharacterized protein</fullName>
    </submittedName>
</protein>
<evidence type="ECO:0000313" key="2">
    <source>
        <dbReference type="Proteomes" id="UP000243502"/>
    </source>
</evidence>
<dbReference type="Pfam" id="PF10460">
    <property type="entry name" value="Peptidase_M30"/>
    <property type="match status" value="1"/>
</dbReference>
<sequence length="67" mass="7482">MSAMMMEDWASGTIVPGYNAIRDARFVTYMTYAGHSSNNCGLTTWTPYRGLRMLRGDDMPPGPSEPF</sequence>
<dbReference type="KEGG" id="pter:C2L65_27465"/>
<name>A0A2I8EWW6_9BURK</name>
<dbReference type="OrthoDB" id="8949730at2"/>
<proteinExistence type="predicted"/>
<gene>
    <name evidence="1" type="ORF">C2L65_27465</name>
</gene>
<reference evidence="1 2" key="1">
    <citation type="submission" date="2018-01" db="EMBL/GenBank/DDBJ databases">
        <title>Species boundaries and ecological features among Paraburkholderia terrae DSMZ17804T, P. hospita DSMZ17164T and P. caribensis DSMZ13236T.</title>
        <authorList>
            <person name="Pratama A.A."/>
        </authorList>
    </citation>
    <scope>NUCLEOTIDE SEQUENCE [LARGE SCALE GENOMIC DNA]</scope>
    <source>
        <strain evidence="1 2">DSM 17804</strain>
    </source>
</reference>
<organism evidence="1 2">
    <name type="scientific">Paraburkholderia terrae</name>
    <dbReference type="NCBI Taxonomy" id="311230"/>
    <lineage>
        <taxon>Bacteria</taxon>
        <taxon>Pseudomonadati</taxon>
        <taxon>Pseudomonadota</taxon>
        <taxon>Betaproteobacteria</taxon>
        <taxon>Burkholderiales</taxon>
        <taxon>Burkholderiaceae</taxon>
        <taxon>Paraburkholderia</taxon>
    </lineage>
</organism>